<protein>
    <submittedName>
        <fullName evidence="2">Uncharacterized protein</fullName>
    </submittedName>
</protein>
<comment type="caution">
    <text evidence="2">The sequence shown here is derived from an EMBL/GenBank/DDBJ whole genome shotgun (WGS) entry which is preliminary data.</text>
</comment>
<sequence length="122" mass="13673">MNRESNRERDESPEIPKAWEATTPVTARPMANAAGTMTGLKIMKKGVATMRPVTELMKVMLASPRRVPPSWRRVIIGRTWEIVGLSAIDDKSGKNLQNNYEKDEVERCGELNVILDGYKESG</sequence>
<proteinExistence type="predicted"/>
<feature type="compositionally biased region" description="Basic and acidic residues" evidence="1">
    <location>
        <begin position="1"/>
        <end position="14"/>
    </location>
</feature>
<reference evidence="2" key="1">
    <citation type="journal article" date="2016" name="Nat. Genet.">
        <title>A high-quality carrot genome assembly provides new insights into carotenoid accumulation and asterid genome evolution.</title>
        <authorList>
            <person name="Iorizzo M."/>
            <person name="Ellison S."/>
            <person name="Senalik D."/>
            <person name="Zeng P."/>
            <person name="Satapoomin P."/>
            <person name="Huang J."/>
            <person name="Bowman M."/>
            <person name="Iovene M."/>
            <person name="Sanseverino W."/>
            <person name="Cavagnaro P."/>
            <person name="Yildiz M."/>
            <person name="Macko-Podgorni A."/>
            <person name="Moranska E."/>
            <person name="Grzebelus E."/>
            <person name="Grzebelus D."/>
            <person name="Ashrafi H."/>
            <person name="Zheng Z."/>
            <person name="Cheng S."/>
            <person name="Spooner D."/>
            <person name="Van Deynze A."/>
            <person name="Simon P."/>
        </authorList>
    </citation>
    <scope>NUCLEOTIDE SEQUENCE [LARGE SCALE GENOMIC DNA]</scope>
    <source>
        <tissue evidence="2">Leaf</tissue>
    </source>
</reference>
<evidence type="ECO:0000313" key="2">
    <source>
        <dbReference type="EMBL" id="KZN02495.1"/>
    </source>
</evidence>
<organism evidence="2">
    <name type="scientific">Daucus carota subsp. sativus</name>
    <name type="common">Carrot</name>
    <dbReference type="NCBI Taxonomy" id="79200"/>
    <lineage>
        <taxon>Eukaryota</taxon>
        <taxon>Viridiplantae</taxon>
        <taxon>Streptophyta</taxon>
        <taxon>Embryophyta</taxon>
        <taxon>Tracheophyta</taxon>
        <taxon>Spermatophyta</taxon>
        <taxon>Magnoliopsida</taxon>
        <taxon>eudicotyledons</taxon>
        <taxon>Gunneridae</taxon>
        <taxon>Pentapetalae</taxon>
        <taxon>asterids</taxon>
        <taxon>campanulids</taxon>
        <taxon>Apiales</taxon>
        <taxon>Apiaceae</taxon>
        <taxon>Apioideae</taxon>
        <taxon>Scandiceae</taxon>
        <taxon>Daucinae</taxon>
        <taxon>Daucus</taxon>
        <taxon>Daucus sect. Daucus</taxon>
    </lineage>
</organism>
<accession>A0A161WUT9</accession>
<dbReference type="AlphaFoldDB" id="A0A161WUT9"/>
<dbReference type="Gramene" id="KZN02495">
    <property type="protein sequence ID" value="KZN02495"/>
    <property type="gene ID" value="DCAR_011249"/>
</dbReference>
<dbReference type="EMBL" id="LNRQ01000003">
    <property type="protein sequence ID" value="KZN02495.1"/>
    <property type="molecule type" value="Genomic_DNA"/>
</dbReference>
<name>A0A161WUT9_DAUCS</name>
<feature type="region of interest" description="Disordered" evidence="1">
    <location>
        <begin position="1"/>
        <end position="21"/>
    </location>
</feature>
<gene>
    <name evidence="2" type="ORF">DCAR_011249</name>
</gene>
<evidence type="ECO:0000256" key="1">
    <source>
        <dbReference type="SAM" id="MobiDB-lite"/>
    </source>
</evidence>